<protein>
    <recommendedName>
        <fullName evidence="6">TATA box-binding protein-like 1</fullName>
    </recommendedName>
</protein>
<keyword evidence="5" id="KW-1185">Reference proteome</keyword>
<evidence type="ECO:0000313" key="5">
    <source>
        <dbReference type="Proteomes" id="UP001642483"/>
    </source>
</evidence>
<dbReference type="Gene3D" id="3.30.310.10">
    <property type="entry name" value="TATA-Binding Protein"/>
    <property type="match status" value="2"/>
</dbReference>
<name>A0ABP0H4I8_CLALP</name>
<comment type="caution">
    <text evidence="4">The sequence shown here is derived from an EMBL/GenBank/DDBJ whole genome shotgun (WGS) entry which is preliminary data.</text>
</comment>
<dbReference type="EMBL" id="CAWYQH010000174">
    <property type="protein sequence ID" value="CAK8697889.1"/>
    <property type="molecule type" value="Genomic_DNA"/>
</dbReference>
<dbReference type="PRINTS" id="PR00686">
    <property type="entry name" value="TIFACTORIID"/>
</dbReference>
<keyword evidence="3" id="KW-0804">Transcription</keyword>
<organism evidence="4 5">
    <name type="scientific">Clavelina lepadiformis</name>
    <name type="common">Light-bulb sea squirt</name>
    <name type="synonym">Ascidia lepadiformis</name>
    <dbReference type="NCBI Taxonomy" id="159417"/>
    <lineage>
        <taxon>Eukaryota</taxon>
        <taxon>Metazoa</taxon>
        <taxon>Chordata</taxon>
        <taxon>Tunicata</taxon>
        <taxon>Ascidiacea</taxon>
        <taxon>Aplousobranchia</taxon>
        <taxon>Clavelinidae</taxon>
        <taxon>Clavelina</taxon>
    </lineage>
</organism>
<gene>
    <name evidence="4" type="ORF">CVLEPA_LOCUS31377</name>
</gene>
<evidence type="ECO:0000256" key="1">
    <source>
        <dbReference type="ARBA" id="ARBA00005560"/>
    </source>
</evidence>
<accession>A0ABP0H4I8</accession>
<proteinExistence type="inferred from homology"/>
<evidence type="ECO:0000256" key="2">
    <source>
        <dbReference type="ARBA" id="ARBA00023125"/>
    </source>
</evidence>
<evidence type="ECO:0008006" key="6">
    <source>
        <dbReference type="Google" id="ProtNLM"/>
    </source>
</evidence>
<evidence type="ECO:0000256" key="3">
    <source>
        <dbReference type="ARBA" id="ARBA00023163"/>
    </source>
</evidence>
<dbReference type="PANTHER" id="PTHR10126">
    <property type="entry name" value="TATA-BOX BINDING PROTEIN"/>
    <property type="match status" value="1"/>
</dbReference>
<keyword evidence="2" id="KW-0238">DNA-binding</keyword>
<dbReference type="SUPFAM" id="SSF55945">
    <property type="entry name" value="TATA-box binding protein-like"/>
    <property type="match status" value="2"/>
</dbReference>
<dbReference type="InterPro" id="IPR012295">
    <property type="entry name" value="TBP_dom_sf"/>
</dbReference>
<evidence type="ECO:0000313" key="4">
    <source>
        <dbReference type="EMBL" id="CAK8697889.1"/>
    </source>
</evidence>
<reference evidence="4 5" key="1">
    <citation type="submission" date="2024-02" db="EMBL/GenBank/DDBJ databases">
        <authorList>
            <person name="Daric V."/>
            <person name="Darras S."/>
        </authorList>
    </citation>
    <scope>NUCLEOTIDE SEQUENCE [LARGE SCALE GENOMIC DNA]</scope>
</reference>
<comment type="similarity">
    <text evidence="1">Belongs to the TBP family.</text>
</comment>
<sequence length="436" mass="48264">MDDLGAAFFDLPSSSASYSLGSGSTLSSNNFGAASSISPISTMNNSKNVLQDQVMDFDSLLFSGTSYSSFDGHSSLQTSGIKQELTANHELSTNASQSYEMNSLNTYNDTSLDFMLEHTSYAEVRKEITEEDLTNTSDSHVSVTTTEKPVNFAVMDSNMIKVTLSKPLTIKTIPCSLSTVAASSHQTTSVSHVATISNMLENKSNIVKVEPDSAHLKIRNDAELKNRHPMRNLTDPTNLRIIVCNVVASFRVRCHLNLRQIAMESIDVVYKRESQKVVMRMRKPRCTAYIWSSGKIVCTGSSSAENAKEAARKFAKRLKRVGFKVRFAEFKVVNVLAVSKMPFAININDFSQAHKGKHCSYEPELHPGVTYRDAASKATLKIFSTGSVTVTARSVSRAKEGIRNLFPSFKPFYRFEKPNLDFNYEDALPSDNEDLS</sequence>
<dbReference type="InterPro" id="IPR000814">
    <property type="entry name" value="TBP"/>
</dbReference>
<dbReference type="Proteomes" id="UP001642483">
    <property type="component" value="Unassembled WGS sequence"/>
</dbReference>
<dbReference type="Pfam" id="PF00352">
    <property type="entry name" value="TBP"/>
    <property type="match status" value="2"/>
</dbReference>